<organism evidence="1 2">
    <name type="scientific">Cryptolaemus montrouzieri</name>
    <dbReference type="NCBI Taxonomy" id="559131"/>
    <lineage>
        <taxon>Eukaryota</taxon>
        <taxon>Metazoa</taxon>
        <taxon>Ecdysozoa</taxon>
        <taxon>Arthropoda</taxon>
        <taxon>Hexapoda</taxon>
        <taxon>Insecta</taxon>
        <taxon>Pterygota</taxon>
        <taxon>Neoptera</taxon>
        <taxon>Endopterygota</taxon>
        <taxon>Coleoptera</taxon>
        <taxon>Polyphaga</taxon>
        <taxon>Cucujiformia</taxon>
        <taxon>Coccinelloidea</taxon>
        <taxon>Coccinellidae</taxon>
        <taxon>Scymninae</taxon>
        <taxon>Scymnini</taxon>
        <taxon>Cryptolaemus</taxon>
    </lineage>
</organism>
<evidence type="ECO:0000313" key="2">
    <source>
        <dbReference type="Proteomes" id="UP001516400"/>
    </source>
</evidence>
<name>A0ABD2PHY5_9CUCU</name>
<accession>A0ABD2PHY5</accession>
<proteinExistence type="predicted"/>
<reference evidence="1 2" key="1">
    <citation type="journal article" date="2021" name="BMC Biol.">
        <title>Horizontally acquired antibacterial genes associated with adaptive radiation of ladybird beetles.</title>
        <authorList>
            <person name="Li H.S."/>
            <person name="Tang X.F."/>
            <person name="Huang Y.H."/>
            <person name="Xu Z.Y."/>
            <person name="Chen M.L."/>
            <person name="Du X.Y."/>
            <person name="Qiu B.Y."/>
            <person name="Chen P.T."/>
            <person name="Zhang W."/>
            <person name="Slipinski A."/>
            <person name="Escalona H.E."/>
            <person name="Waterhouse R.M."/>
            <person name="Zwick A."/>
            <person name="Pang H."/>
        </authorList>
    </citation>
    <scope>NUCLEOTIDE SEQUENCE [LARGE SCALE GENOMIC DNA]</scope>
    <source>
        <strain evidence="1">SYSU2018</strain>
    </source>
</reference>
<evidence type="ECO:0008006" key="3">
    <source>
        <dbReference type="Google" id="ProtNLM"/>
    </source>
</evidence>
<dbReference type="AlphaFoldDB" id="A0ABD2PHY5"/>
<keyword evidence="2" id="KW-1185">Reference proteome</keyword>
<sequence length="197" mass="23227">MNFPPQCTEEVLPTSFSRHNSQMLTMLRKPSKTKELATKDTKENKIRIFSTSKDVNKAYERFLDRMKTLIENIFTFKTIQQHDMKPWITQGIKISARRKNSLYHLKNKDVPEDMMMFADDTQLVLSTDSESIEDRVFGTLHKLDLWFTENELLMNDGKTRIVEFNCSVNFKRTVYNKRRGTATLESSEKVYLDHMLN</sequence>
<evidence type="ECO:0000313" key="1">
    <source>
        <dbReference type="EMBL" id="KAL3290572.1"/>
    </source>
</evidence>
<gene>
    <name evidence="1" type="ORF">HHI36_024075</name>
</gene>
<dbReference type="EMBL" id="JABFTP020000191">
    <property type="protein sequence ID" value="KAL3290572.1"/>
    <property type="molecule type" value="Genomic_DNA"/>
</dbReference>
<protein>
    <recommendedName>
        <fullName evidence="3">Reverse transcriptase domain-containing protein</fullName>
    </recommendedName>
</protein>
<dbReference type="Proteomes" id="UP001516400">
    <property type="component" value="Unassembled WGS sequence"/>
</dbReference>
<comment type="caution">
    <text evidence="1">The sequence shown here is derived from an EMBL/GenBank/DDBJ whole genome shotgun (WGS) entry which is preliminary data.</text>
</comment>